<evidence type="ECO:0000313" key="2">
    <source>
        <dbReference type="EMBL" id="RPF53248.1"/>
    </source>
</evidence>
<accession>A0A3N5BTZ1</accession>
<reference evidence="2 3" key="1">
    <citation type="submission" date="2018-11" db="EMBL/GenBank/DDBJ databases">
        <title>Genomic Encyclopedia of Type Strains, Phase IV (KMG-IV): sequencing the most valuable type-strain genomes for metagenomic binning, comparative biology and taxonomic classification.</title>
        <authorList>
            <person name="Goeker M."/>
        </authorList>
    </citation>
    <scope>NUCLEOTIDE SEQUENCE [LARGE SCALE GENOMIC DNA]</scope>
    <source>
        <strain evidence="2 3">DSM 18090</strain>
    </source>
</reference>
<name>A0A3N5BTZ1_9BACI</name>
<dbReference type="RefSeq" id="WP_124221664.1">
    <property type="nucleotide sequence ID" value="NZ_RKRF01000009.1"/>
</dbReference>
<dbReference type="OrthoDB" id="2943894at2"/>
<dbReference type="EMBL" id="RKRF01000009">
    <property type="protein sequence ID" value="RPF53248.1"/>
    <property type="molecule type" value="Genomic_DNA"/>
</dbReference>
<dbReference type="PROSITE" id="PS51257">
    <property type="entry name" value="PROKAR_LIPOPROTEIN"/>
    <property type="match status" value="1"/>
</dbReference>
<protein>
    <recommendedName>
        <fullName evidence="4">DUF1795 domain-containing protein</fullName>
    </recommendedName>
</protein>
<evidence type="ECO:0000313" key="3">
    <source>
        <dbReference type="Proteomes" id="UP000276443"/>
    </source>
</evidence>
<feature type="signal peptide" evidence="1">
    <location>
        <begin position="1"/>
        <end position="23"/>
    </location>
</feature>
<gene>
    <name evidence="2" type="ORF">EDC24_1745</name>
</gene>
<evidence type="ECO:0008006" key="4">
    <source>
        <dbReference type="Google" id="ProtNLM"/>
    </source>
</evidence>
<keyword evidence="3" id="KW-1185">Reference proteome</keyword>
<evidence type="ECO:0000256" key="1">
    <source>
        <dbReference type="SAM" id="SignalP"/>
    </source>
</evidence>
<proteinExistence type="predicted"/>
<comment type="caution">
    <text evidence="2">The sequence shown here is derived from an EMBL/GenBank/DDBJ whole genome shotgun (WGS) entry which is preliminary data.</text>
</comment>
<feature type="chain" id="PRO_5018277569" description="DUF1795 domain-containing protein" evidence="1">
    <location>
        <begin position="24"/>
        <end position="164"/>
    </location>
</feature>
<dbReference type="Proteomes" id="UP000276443">
    <property type="component" value="Unassembled WGS sequence"/>
</dbReference>
<dbReference type="AlphaFoldDB" id="A0A3N5BTZ1"/>
<keyword evidence="1" id="KW-0732">Signal</keyword>
<organism evidence="2 3">
    <name type="scientific">Aquisalibacillus elongatus</name>
    <dbReference type="NCBI Taxonomy" id="485577"/>
    <lineage>
        <taxon>Bacteria</taxon>
        <taxon>Bacillati</taxon>
        <taxon>Bacillota</taxon>
        <taxon>Bacilli</taxon>
        <taxon>Bacillales</taxon>
        <taxon>Bacillaceae</taxon>
        <taxon>Aquisalibacillus</taxon>
    </lineage>
</organism>
<sequence>MLNKLCLVLVAGLLVLSGCGADAEEKDQQEDQAKEETKDTLYEEGGLVVSNVSGWSIGKEKKEPLTVNFNHQDLKAIATVVETEKDFNQIKDELLAGAGDVEVIEEQEESFSYQTKNKESIRTDVYLEQDEEQTLILSFLSKTNVYEDVKETIEEFQSAVELQK</sequence>